<dbReference type="STRING" id="6239.Y50E8A.10.1"/>
<dbReference type="AlphaFoldDB" id="Q9NAE8"/>
<dbReference type="InParanoid" id="Q9NAE8"/>
<sequence>MAVCMDTFFIFNSFIMITSTIFIICFCKPPRQKNSCHVREMTNSMRAAPISDAIPDSTRTALDKEEKKKRSKDSSKKSNKKNKKKKSADSSMKISKKSSKSKKSKKSEKGKKPEARGRDEGENSTQRSGAAETNGPPVTAKSALSKTAKSVPNAPNTSVKPTSLAANSPAPSYTNPGTPAANSVPDTANPRSLPVGIPGAPGCQSMPAF</sequence>
<dbReference type="AGR" id="WB:WBGene00013053"/>
<dbReference type="EMBL" id="BX284605">
    <property type="protein sequence ID" value="CAB55058.1"/>
    <property type="molecule type" value="Genomic_DNA"/>
</dbReference>
<protein>
    <submittedName>
        <fullName evidence="3">Uncharacterized protein</fullName>
    </submittedName>
</protein>
<feature type="region of interest" description="Disordered" evidence="1">
    <location>
        <begin position="47"/>
        <end position="209"/>
    </location>
</feature>
<keyword evidence="2" id="KW-0472">Membrane</keyword>
<dbReference type="PIR" id="T31619">
    <property type="entry name" value="T31619"/>
</dbReference>
<feature type="compositionally biased region" description="Basic residues" evidence="1">
    <location>
        <begin position="94"/>
        <end position="109"/>
    </location>
</feature>
<gene>
    <name evidence="3" type="ORF">CELE_Y50E8A.10</name>
    <name evidence="3 5" type="ORF">Y50E8A.10</name>
</gene>
<dbReference type="PaxDb" id="6239-Y50E8A.10"/>
<dbReference type="WormBase" id="Y50E8A.10">
    <property type="protein sequence ID" value="CE22317"/>
    <property type="gene ID" value="WBGene00013053"/>
</dbReference>
<organism evidence="3 4">
    <name type="scientific">Caenorhabditis elegans</name>
    <dbReference type="NCBI Taxonomy" id="6239"/>
    <lineage>
        <taxon>Eukaryota</taxon>
        <taxon>Metazoa</taxon>
        <taxon>Ecdysozoa</taxon>
        <taxon>Nematoda</taxon>
        <taxon>Chromadorea</taxon>
        <taxon>Rhabditida</taxon>
        <taxon>Rhabditina</taxon>
        <taxon>Rhabditomorpha</taxon>
        <taxon>Rhabditoidea</taxon>
        <taxon>Rhabditidae</taxon>
        <taxon>Peloderinae</taxon>
        <taxon>Caenorhabditis</taxon>
    </lineage>
</organism>
<dbReference type="KEGG" id="cel:CELE_Y50E8A.10"/>
<feature type="transmembrane region" description="Helical" evidence="2">
    <location>
        <begin position="6"/>
        <end position="27"/>
    </location>
</feature>
<evidence type="ECO:0000313" key="4">
    <source>
        <dbReference type="Proteomes" id="UP000001940"/>
    </source>
</evidence>
<feature type="compositionally biased region" description="Basic residues" evidence="1">
    <location>
        <begin position="77"/>
        <end position="86"/>
    </location>
</feature>
<evidence type="ECO:0000256" key="1">
    <source>
        <dbReference type="SAM" id="MobiDB-lite"/>
    </source>
</evidence>
<evidence type="ECO:0000313" key="3">
    <source>
        <dbReference type="EMBL" id="CAB55058.1"/>
    </source>
</evidence>
<name>Q9NAE8_CAEEL</name>
<keyword evidence="4" id="KW-1185">Reference proteome</keyword>
<evidence type="ECO:0000256" key="2">
    <source>
        <dbReference type="SAM" id="Phobius"/>
    </source>
</evidence>
<dbReference type="OMA" id="SCHVREM"/>
<dbReference type="Proteomes" id="UP000001940">
    <property type="component" value="Chromosome V"/>
</dbReference>
<evidence type="ECO:0000313" key="5">
    <source>
        <dbReference type="WormBase" id="Y50E8A.10"/>
    </source>
</evidence>
<keyword evidence="2" id="KW-0812">Transmembrane</keyword>
<dbReference type="HOGENOM" id="CLU_1490319_0_0_1"/>
<feature type="compositionally biased region" description="Basic and acidic residues" evidence="1">
    <location>
        <begin position="61"/>
        <end position="76"/>
    </location>
</feature>
<feature type="compositionally biased region" description="Basic and acidic residues" evidence="1">
    <location>
        <begin position="110"/>
        <end position="121"/>
    </location>
</feature>
<dbReference type="GeneID" id="179977"/>
<keyword evidence="2" id="KW-1133">Transmembrane helix</keyword>
<feature type="compositionally biased region" description="Polar residues" evidence="1">
    <location>
        <begin position="142"/>
        <end position="190"/>
    </location>
</feature>
<dbReference type="CTD" id="179977"/>
<dbReference type="RefSeq" id="NP_506647.1">
    <property type="nucleotide sequence ID" value="NM_074246.3"/>
</dbReference>
<dbReference type="Bgee" id="WBGene00013053">
    <property type="expression patterns" value="Expressed in pharyngeal muscle cell (C elegans) and 2 other cell types or tissues"/>
</dbReference>
<proteinExistence type="predicted"/>
<dbReference type="eggNOG" id="ENOG502TK7Y">
    <property type="taxonomic scope" value="Eukaryota"/>
</dbReference>
<dbReference type="UCSC" id="Y50E8A.10">
    <property type="organism name" value="c. elegans"/>
</dbReference>
<reference evidence="3 4" key="1">
    <citation type="journal article" date="1998" name="Science">
        <title>Genome sequence of the nematode C. elegans: a platform for investigating biology.</title>
        <authorList>
            <consortium name="The C. elegans sequencing consortium"/>
            <person name="Sulson J.E."/>
            <person name="Waterston R."/>
        </authorList>
    </citation>
    <scope>NUCLEOTIDE SEQUENCE [LARGE SCALE GENOMIC DNA]</scope>
    <source>
        <strain evidence="3 4">Bristol N2</strain>
    </source>
</reference>
<accession>Q9NAE8</accession>